<dbReference type="Proteomes" id="UP000516373">
    <property type="component" value="Chromosome"/>
</dbReference>
<feature type="compositionally biased region" description="Basic and acidic residues" evidence="1">
    <location>
        <begin position="1"/>
        <end position="29"/>
    </location>
</feature>
<dbReference type="RefSeq" id="WP_190903512.1">
    <property type="nucleotide sequence ID" value="NZ_AP023439.1"/>
</dbReference>
<organism evidence="2 3">
    <name type="scientific">Streptomyces tuirus</name>
    <dbReference type="NCBI Taxonomy" id="68278"/>
    <lineage>
        <taxon>Bacteria</taxon>
        <taxon>Bacillati</taxon>
        <taxon>Actinomycetota</taxon>
        <taxon>Actinomycetes</taxon>
        <taxon>Kitasatosporales</taxon>
        <taxon>Streptomycetaceae</taxon>
        <taxon>Streptomyces</taxon>
    </lineage>
</organism>
<dbReference type="AlphaFoldDB" id="A0A7G1NRG7"/>
<evidence type="ECO:0000313" key="3">
    <source>
        <dbReference type="Proteomes" id="UP000516373"/>
    </source>
</evidence>
<reference evidence="2 3" key="1">
    <citation type="journal article" date="2014" name="Int. J. Syst. Evol. Microbiol.">
        <title>Complete genome sequence of Corynebacterium casei LMG S-19264T (=DSM 44701T), isolated from a smear-ripened cheese.</title>
        <authorList>
            <consortium name="US DOE Joint Genome Institute (JGI-PGF)"/>
            <person name="Walter F."/>
            <person name="Albersmeier A."/>
            <person name="Kalinowski J."/>
            <person name="Ruckert C."/>
        </authorList>
    </citation>
    <scope>NUCLEOTIDE SEQUENCE [LARGE SCALE GENOMIC DNA]</scope>
    <source>
        <strain evidence="2 3">JCM 4255</strain>
    </source>
</reference>
<accession>A0A7G1NRG7</accession>
<proteinExistence type="predicted"/>
<feature type="region of interest" description="Disordered" evidence="1">
    <location>
        <begin position="47"/>
        <end position="69"/>
    </location>
</feature>
<evidence type="ECO:0000313" key="2">
    <source>
        <dbReference type="EMBL" id="BCL24146.1"/>
    </source>
</evidence>
<dbReference type="EMBL" id="AP023439">
    <property type="protein sequence ID" value="BCL24146.1"/>
    <property type="molecule type" value="Genomic_DNA"/>
</dbReference>
<name>A0A7G1NRG7_9ACTN</name>
<protein>
    <submittedName>
        <fullName evidence="2">Uncharacterized protein</fullName>
    </submittedName>
</protein>
<feature type="region of interest" description="Disordered" evidence="1">
    <location>
        <begin position="1"/>
        <end position="34"/>
    </location>
</feature>
<dbReference type="KEGG" id="stui:GCM10017668_59890"/>
<evidence type="ECO:0000256" key="1">
    <source>
        <dbReference type="SAM" id="MobiDB-lite"/>
    </source>
</evidence>
<gene>
    <name evidence="2" type="ORF">GCM10017668_59890</name>
</gene>
<sequence>MTPAEERVRGAFPRGRDVDLRNPADETPARDAAWGADRRLPVALLRPGAHGLDPRHHRHTGITRTVSRQ</sequence>